<dbReference type="Pfam" id="PF14534">
    <property type="entry name" value="DUF4440"/>
    <property type="match status" value="1"/>
</dbReference>
<accession>A0ABQ6ADE8</accession>
<evidence type="ECO:0000313" key="2">
    <source>
        <dbReference type="EMBL" id="GLR68238.1"/>
    </source>
</evidence>
<feature type="domain" description="DUF4440" evidence="1">
    <location>
        <begin position="9"/>
        <end position="116"/>
    </location>
</feature>
<gene>
    <name evidence="2" type="ORF">GCM10010909_29190</name>
</gene>
<dbReference type="InterPro" id="IPR032710">
    <property type="entry name" value="NTF2-like_dom_sf"/>
</dbReference>
<dbReference type="SUPFAM" id="SSF54427">
    <property type="entry name" value="NTF2-like"/>
    <property type="match status" value="1"/>
</dbReference>
<name>A0ABQ6ADE8_9PROT</name>
<dbReference type="RefSeq" id="WP_284259082.1">
    <property type="nucleotide sequence ID" value="NZ_BSOS01000086.1"/>
</dbReference>
<keyword evidence="3" id="KW-1185">Reference proteome</keyword>
<comment type="caution">
    <text evidence="2">The sequence shown here is derived from an EMBL/GenBank/DDBJ whole genome shotgun (WGS) entry which is preliminary data.</text>
</comment>
<proteinExistence type="predicted"/>
<reference evidence="3" key="1">
    <citation type="journal article" date="2019" name="Int. J. Syst. Evol. Microbiol.">
        <title>The Global Catalogue of Microorganisms (GCM) 10K type strain sequencing project: providing services to taxonomists for standard genome sequencing and annotation.</title>
        <authorList>
            <consortium name="The Broad Institute Genomics Platform"/>
            <consortium name="The Broad Institute Genome Sequencing Center for Infectious Disease"/>
            <person name="Wu L."/>
            <person name="Ma J."/>
        </authorList>
    </citation>
    <scope>NUCLEOTIDE SEQUENCE [LARGE SCALE GENOMIC DNA]</scope>
    <source>
        <strain evidence="3">NBRC 112502</strain>
    </source>
</reference>
<protein>
    <recommendedName>
        <fullName evidence="1">DUF4440 domain-containing protein</fullName>
    </recommendedName>
</protein>
<organism evidence="2 3">
    <name type="scientific">Acidocella aquatica</name>
    <dbReference type="NCBI Taxonomy" id="1922313"/>
    <lineage>
        <taxon>Bacteria</taxon>
        <taxon>Pseudomonadati</taxon>
        <taxon>Pseudomonadota</taxon>
        <taxon>Alphaproteobacteria</taxon>
        <taxon>Acetobacterales</taxon>
        <taxon>Acidocellaceae</taxon>
        <taxon>Acidocella</taxon>
    </lineage>
</organism>
<dbReference type="InterPro" id="IPR027843">
    <property type="entry name" value="DUF4440"/>
</dbReference>
<dbReference type="Proteomes" id="UP001156641">
    <property type="component" value="Unassembled WGS sequence"/>
</dbReference>
<evidence type="ECO:0000259" key="1">
    <source>
        <dbReference type="Pfam" id="PF14534"/>
    </source>
</evidence>
<sequence length="126" mass="13675">MSNDVGQAVLAAEKRRCAAMLSNDAGALEALIDPRLSFSHATGQVDDKPAYLAKMAAGRITYLTIDWRDEQVVILASGVALLTGQMTSNVTVEGIAKWLDNRVLTVWTETDGAWRLTAFQPTPLKL</sequence>
<dbReference type="EMBL" id="BSOS01000086">
    <property type="protein sequence ID" value="GLR68238.1"/>
    <property type="molecule type" value="Genomic_DNA"/>
</dbReference>
<dbReference type="Gene3D" id="3.10.450.50">
    <property type="match status" value="1"/>
</dbReference>
<evidence type="ECO:0000313" key="3">
    <source>
        <dbReference type="Proteomes" id="UP001156641"/>
    </source>
</evidence>